<accession>A0AAD5YRB6</accession>
<comment type="caution">
    <text evidence="1">The sequence shown here is derived from an EMBL/GenBank/DDBJ whole genome shotgun (WGS) entry which is preliminary data.</text>
</comment>
<dbReference type="Proteomes" id="UP001213000">
    <property type="component" value="Unassembled WGS sequence"/>
</dbReference>
<organism evidence="1 2">
    <name type="scientific">Leucocoprinus birnbaumii</name>
    <dbReference type="NCBI Taxonomy" id="56174"/>
    <lineage>
        <taxon>Eukaryota</taxon>
        <taxon>Fungi</taxon>
        <taxon>Dikarya</taxon>
        <taxon>Basidiomycota</taxon>
        <taxon>Agaricomycotina</taxon>
        <taxon>Agaricomycetes</taxon>
        <taxon>Agaricomycetidae</taxon>
        <taxon>Agaricales</taxon>
        <taxon>Agaricineae</taxon>
        <taxon>Agaricaceae</taxon>
        <taxon>Leucocoprinus</taxon>
    </lineage>
</organism>
<dbReference type="InterPro" id="IPR013898">
    <property type="entry name" value="Atg43"/>
</dbReference>
<dbReference type="EMBL" id="JANIEX010001233">
    <property type="protein sequence ID" value="KAJ3560124.1"/>
    <property type="molecule type" value="Genomic_DNA"/>
</dbReference>
<dbReference type="PANTHER" id="PTHR38699:SF1">
    <property type="entry name" value="MITOPHAGY RECEPTOR ATG43"/>
    <property type="match status" value="1"/>
</dbReference>
<gene>
    <name evidence="1" type="ORF">NP233_g11039</name>
</gene>
<dbReference type="PANTHER" id="PTHR38699">
    <property type="entry name" value="CHROMOSOME 1, WHOLE GENOME SHOTGUN SEQUENCE"/>
    <property type="match status" value="1"/>
</dbReference>
<evidence type="ECO:0000313" key="1">
    <source>
        <dbReference type="EMBL" id="KAJ3560124.1"/>
    </source>
</evidence>
<keyword evidence="2" id="KW-1185">Reference proteome</keyword>
<name>A0AAD5YRB6_9AGAR</name>
<dbReference type="GO" id="GO:0140580">
    <property type="term" value="F:mitochondrion autophagosome adaptor activity"/>
    <property type="evidence" value="ECO:0007669"/>
    <property type="project" value="InterPro"/>
</dbReference>
<reference evidence="1" key="1">
    <citation type="submission" date="2022-07" db="EMBL/GenBank/DDBJ databases">
        <title>Genome Sequence of Leucocoprinus birnbaumii.</title>
        <authorList>
            <person name="Buettner E."/>
        </authorList>
    </citation>
    <scope>NUCLEOTIDE SEQUENCE</scope>
    <source>
        <strain evidence="1">VT141</strain>
    </source>
</reference>
<dbReference type="AlphaFoldDB" id="A0AAD5YRB6"/>
<proteinExistence type="predicted"/>
<protein>
    <submittedName>
        <fullName evidence="1">Uncharacterized protein</fullName>
    </submittedName>
</protein>
<dbReference type="GO" id="GO:0000423">
    <property type="term" value="P:mitophagy"/>
    <property type="evidence" value="ECO:0007669"/>
    <property type="project" value="InterPro"/>
</dbReference>
<sequence>MASHRYQRVAKDDEDIFGDDDRHNLHKTKLPVIPDLRFEYSYARSVRPYVHVERLDKDSVSPQQQHHSSAEELLSDYEKVEIPGQMLRGDAGERGNAHNPRPSTGPKEIVHVQWKKVIWATTRDQVISPFLQGALWAVLSYFLTPYSRSLGSKLGHLVHAKAPPKEGNAAAWLRSWVKSLGLTAKSTEESKR</sequence>
<evidence type="ECO:0000313" key="2">
    <source>
        <dbReference type="Proteomes" id="UP001213000"/>
    </source>
</evidence>